<protein>
    <submittedName>
        <fullName evidence="1">Uncharacterized protein</fullName>
    </submittedName>
</protein>
<accession>C0B5Q0</accession>
<dbReference type="EMBL" id="ABVR01000033">
    <property type="protein sequence ID" value="EEG91214.1"/>
    <property type="molecule type" value="Genomic_DNA"/>
</dbReference>
<reference evidence="1 2" key="1">
    <citation type="submission" date="2009-02" db="EMBL/GenBank/DDBJ databases">
        <authorList>
            <person name="Fulton L."/>
            <person name="Clifton S."/>
            <person name="Fulton B."/>
            <person name="Xu J."/>
            <person name="Minx P."/>
            <person name="Pepin K.H."/>
            <person name="Johnson M."/>
            <person name="Bhonagiri V."/>
            <person name="Nash W.E."/>
            <person name="Mardis E.R."/>
            <person name="Wilson R.K."/>
        </authorList>
    </citation>
    <scope>NUCLEOTIDE SEQUENCE [LARGE SCALE GENOMIC DNA]</scope>
    <source>
        <strain evidence="1 2">ATCC 27758</strain>
    </source>
</reference>
<evidence type="ECO:0000313" key="2">
    <source>
        <dbReference type="Proteomes" id="UP000003793"/>
    </source>
</evidence>
<evidence type="ECO:0000313" key="1">
    <source>
        <dbReference type="EMBL" id="EEG91214.1"/>
    </source>
</evidence>
<gene>
    <name evidence="1" type="ORF">COPCOM_00471</name>
</gene>
<dbReference type="AlphaFoldDB" id="C0B5Q0"/>
<reference evidence="1 2" key="2">
    <citation type="submission" date="2009-03" db="EMBL/GenBank/DDBJ databases">
        <title>Draft genome sequence of Coprococcus comes (ATCC 27758).</title>
        <authorList>
            <person name="Sudarsanam P."/>
            <person name="Ley R."/>
            <person name="Guruge J."/>
            <person name="Turnbaugh P.J."/>
            <person name="Mahowald M."/>
            <person name="Liep D."/>
            <person name="Gordon J."/>
        </authorList>
    </citation>
    <scope>NUCLEOTIDE SEQUENCE [LARGE SCALE GENOMIC DNA]</scope>
    <source>
        <strain evidence="1 2">ATCC 27758</strain>
    </source>
</reference>
<dbReference type="HOGENOM" id="CLU_3182510_0_0_9"/>
<dbReference type="Proteomes" id="UP000003793">
    <property type="component" value="Unassembled WGS sequence"/>
</dbReference>
<sequence length="46" mass="5731">MRILGFGPAFWIRKYAREATRIFCQDFRLNDCFLGKRHRTRKRERL</sequence>
<proteinExistence type="predicted"/>
<organism evidence="1 2">
    <name type="scientific">Coprococcus comes ATCC 27758</name>
    <dbReference type="NCBI Taxonomy" id="470146"/>
    <lineage>
        <taxon>Bacteria</taxon>
        <taxon>Bacillati</taxon>
        <taxon>Bacillota</taxon>
        <taxon>Clostridia</taxon>
        <taxon>Lachnospirales</taxon>
        <taxon>Lachnospiraceae</taxon>
        <taxon>Coprococcus</taxon>
    </lineage>
</organism>
<name>C0B5Q0_9FIRM</name>
<comment type="caution">
    <text evidence="1">The sequence shown here is derived from an EMBL/GenBank/DDBJ whole genome shotgun (WGS) entry which is preliminary data.</text>
</comment>